<dbReference type="EMBL" id="LWDX02024306">
    <property type="protein sequence ID" value="OEL31021.1"/>
    <property type="molecule type" value="Genomic_DNA"/>
</dbReference>
<reference evidence="1 2" key="1">
    <citation type="submission" date="2016-09" db="EMBL/GenBank/DDBJ databases">
        <title>The draft genome of Dichanthelium oligosanthes: A C3 panicoid grass species.</title>
        <authorList>
            <person name="Studer A.J."/>
            <person name="Schnable J.C."/>
            <person name="Brutnell T.P."/>
        </authorList>
    </citation>
    <scope>NUCLEOTIDE SEQUENCE [LARGE SCALE GENOMIC DNA]</scope>
    <source>
        <strain evidence="2">cv. Kellogg 1175</strain>
        <tissue evidence="1">Leaf</tissue>
    </source>
</reference>
<gene>
    <name evidence="1" type="ORF">BAE44_0007958</name>
</gene>
<keyword evidence="2" id="KW-1185">Reference proteome</keyword>
<dbReference type="AlphaFoldDB" id="A0A1E5W103"/>
<evidence type="ECO:0000313" key="2">
    <source>
        <dbReference type="Proteomes" id="UP000095767"/>
    </source>
</evidence>
<name>A0A1E5W103_9POAL</name>
<comment type="caution">
    <text evidence="1">The sequence shown here is derived from an EMBL/GenBank/DDBJ whole genome shotgun (WGS) entry which is preliminary data.</text>
</comment>
<feature type="non-terminal residue" evidence="1">
    <location>
        <position position="1"/>
    </location>
</feature>
<sequence>LPPSMTFLRPQINLNSLALAPRLEINASSICFIIRFIGWLLIVDHDHAQQLNYTWN</sequence>
<protein>
    <submittedName>
        <fullName evidence="1">Uncharacterized protein</fullName>
    </submittedName>
</protein>
<proteinExistence type="predicted"/>
<organism evidence="1 2">
    <name type="scientific">Dichanthelium oligosanthes</name>
    <dbReference type="NCBI Taxonomy" id="888268"/>
    <lineage>
        <taxon>Eukaryota</taxon>
        <taxon>Viridiplantae</taxon>
        <taxon>Streptophyta</taxon>
        <taxon>Embryophyta</taxon>
        <taxon>Tracheophyta</taxon>
        <taxon>Spermatophyta</taxon>
        <taxon>Magnoliopsida</taxon>
        <taxon>Liliopsida</taxon>
        <taxon>Poales</taxon>
        <taxon>Poaceae</taxon>
        <taxon>PACMAD clade</taxon>
        <taxon>Panicoideae</taxon>
        <taxon>Panicodae</taxon>
        <taxon>Paniceae</taxon>
        <taxon>Dichantheliinae</taxon>
        <taxon>Dichanthelium</taxon>
    </lineage>
</organism>
<dbReference type="Proteomes" id="UP000095767">
    <property type="component" value="Unassembled WGS sequence"/>
</dbReference>
<evidence type="ECO:0000313" key="1">
    <source>
        <dbReference type="EMBL" id="OEL31021.1"/>
    </source>
</evidence>
<accession>A0A1E5W103</accession>